<feature type="site" description="Positions MEP for the nucleophilic attack" evidence="12">
    <location>
        <position position="183"/>
    </location>
</feature>
<feature type="binding site" evidence="11">
    <location>
        <begin position="345"/>
        <end position="347"/>
    </location>
    <ligand>
        <name>4-CDP-2-C-methyl-D-erythritol 2-phosphate</name>
        <dbReference type="ChEBI" id="CHEBI:57919"/>
    </ligand>
</feature>
<accession>A0A7K1UMP0</accession>
<dbReference type="Proteomes" id="UP000460157">
    <property type="component" value="Unassembled WGS sequence"/>
</dbReference>
<dbReference type="GO" id="GO:0019288">
    <property type="term" value="P:isopentenyl diphosphate biosynthetic process, methylerythritol 4-phosphate pathway"/>
    <property type="evidence" value="ECO:0007669"/>
    <property type="project" value="UniProtKB-UniRule"/>
</dbReference>
<feature type="binding site" evidence="11">
    <location>
        <begin position="323"/>
        <end position="324"/>
    </location>
    <ligand>
        <name>4-CDP-2-C-methyl-D-erythritol 2-phosphate</name>
        <dbReference type="ChEBI" id="CHEBI:57919"/>
    </ligand>
</feature>
<dbReference type="InterPro" id="IPR029044">
    <property type="entry name" value="Nucleotide-diphossugar_trans"/>
</dbReference>
<dbReference type="EC" id="4.6.1.12" evidence="11"/>
<keyword evidence="16" id="KW-1185">Reference proteome</keyword>
<evidence type="ECO:0000256" key="12">
    <source>
        <dbReference type="HAMAP-Rule" id="MF_00108"/>
    </source>
</evidence>
<dbReference type="UniPathway" id="UPA00056">
    <property type="reaction ID" value="UER00093"/>
</dbReference>
<comment type="caution">
    <text evidence="15">The sequence shown here is derived from an EMBL/GenBank/DDBJ whole genome shotgun (WGS) entry which is preliminary data.</text>
</comment>
<protein>
    <recommendedName>
        <fullName evidence="11 12">Multifunctional fusion protein</fullName>
    </recommendedName>
    <domain>
        <recommendedName>
            <fullName evidence="11">2-C-methyl-D-erythritol 2,4-cyclodiphosphate synthase</fullName>
            <shortName evidence="11">MECDP-synthase</shortName>
            <shortName evidence="11">MECPP-synthase</shortName>
            <shortName evidence="11">MECPS</shortName>
            <ecNumber evidence="11">4.6.1.12</ecNumber>
        </recommendedName>
    </domain>
    <domain>
        <recommendedName>
            <fullName evidence="12">2-C-methyl-D-erythritol 4-phosphate cytidylyltransferase</fullName>
            <ecNumber evidence="12">2.7.7.60</ecNumber>
        </recommendedName>
        <alternativeName>
            <fullName evidence="12">4-diphosphocytidyl-2C-methyl-D-erythritol synthase</fullName>
        </alternativeName>
        <alternativeName>
            <fullName evidence="12">MEP cytidylyltransferase</fullName>
            <shortName evidence="12">MCT</shortName>
        </alternativeName>
    </domain>
</protein>
<comment type="cofactor">
    <cofactor evidence="11">
        <name>a divalent metal cation</name>
        <dbReference type="ChEBI" id="CHEBI:60240"/>
    </cofactor>
    <text evidence="11">Binds 1 divalent metal cation per subunit.</text>
</comment>
<feature type="binding site" evidence="11">
    <location>
        <position position="331"/>
    </location>
    <ligand>
        <name>a divalent metal cation</name>
        <dbReference type="ChEBI" id="CHEBI:60240"/>
    </ligand>
</feature>
<dbReference type="NCBIfam" id="TIGR00151">
    <property type="entry name" value="ispF"/>
    <property type="match status" value="1"/>
</dbReference>
<evidence type="ECO:0000313" key="16">
    <source>
        <dbReference type="Proteomes" id="UP000460157"/>
    </source>
</evidence>
<evidence type="ECO:0000256" key="5">
    <source>
        <dbReference type="ARBA" id="ARBA00022679"/>
    </source>
</evidence>
<keyword evidence="7 11" id="KW-0479">Metal-binding</keyword>
<feature type="compositionally biased region" description="Low complexity" evidence="13">
    <location>
        <begin position="272"/>
        <end position="282"/>
    </location>
</feature>
<evidence type="ECO:0000259" key="14">
    <source>
        <dbReference type="Pfam" id="PF02542"/>
    </source>
</evidence>
<evidence type="ECO:0000256" key="3">
    <source>
        <dbReference type="ARBA" id="ARBA00008480"/>
    </source>
</evidence>
<dbReference type="Gene3D" id="3.90.550.10">
    <property type="entry name" value="Spore Coat Polysaccharide Biosynthesis Protein SpsA, Chain A"/>
    <property type="match status" value="1"/>
</dbReference>
<keyword evidence="6 12" id="KW-0548">Nucleotidyltransferase</keyword>
<dbReference type="CDD" id="cd02516">
    <property type="entry name" value="CDP-ME_synthetase"/>
    <property type="match status" value="1"/>
</dbReference>
<comment type="function">
    <text evidence="11">Involved in the biosynthesis of isopentenyl diphosphate (IPP) and dimethylallyl diphosphate (DMAPP), two major building blocks of isoprenoid compounds. Catalyzes the conversion of 4-diphosphocytidyl-2-C-methyl-D-erythritol 2-phosphate (CDP-ME2P) to 2-C-methyl-D-erythritol 2,4-cyclodiphosphate (ME-CPP) with a corresponding release of cytidine 5-monophosphate (CMP).</text>
</comment>
<feature type="site" description="Transition state stabilizer" evidence="11">
    <location>
        <position position="424"/>
    </location>
</feature>
<evidence type="ECO:0000256" key="2">
    <source>
        <dbReference type="ARBA" id="ARBA00004787"/>
    </source>
</evidence>
<comment type="catalytic activity">
    <reaction evidence="11">
        <text>4-CDP-2-C-methyl-D-erythritol 2-phosphate = 2-C-methyl-D-erythritol 2,4-cyclic diphosphate + CMP</text>
        <dbReference type="Rhea" id="RHEA:23864"/>
        <dbReference type="ChEBI" id="CHEBI:57919"/>
        <dbReference type="ChEBI" id="CHEBI:58483"/>
        <dbReference type="ChEBI" id="CHEBI:60377"/>
        <dbReference type="EC" id="4.6.1.12"/>
    </reaction>
</comment>
<feature type="site" description="Transition state stabilizer" evidence="11">
    <location>
        <position position="323"/>
    </location>
</feature>
<comment type="subunit">
    <text evidence="11">Homotrimer.</text>
</comment>
<dbReference type="SUPFAM" id="SSF69765">
    <property type="entry name" value="IpsF-like"/>
    <property type="match status" value="1"/>
</dbReference>
<dbReference type="SUPFAM" id="SSF53448">
    <property type="entry name" value="Nucleotide-diphospho-sugar transferases"/>
    <property type="match status" value="1"/>
</dbReference>
<dbReference type="Pfam" id="PF02542">
    <property type="entry name" value="YgbB"/>
    <property type="match status" value="1"/>
</dbReference>
<comment type="pathway">
    <text evidence="2 12">Isoprenoid biosynthesis; isopentenyl diphosphate biosynthesis via DXP pathway; isopentenyl diphosphate from 1-deoxy-D-xylulose 5-phosphate: step 2/6.</text>
</comment>
<dbReference type="InterPro" id="IPR034683">
    <property type="entry name" value="IspD/TarI"/>
</dbReference>
<evidence type="ECO:0000256" key="9">
    <source>
        <dbReference type="ARBA" id="ARBA00023239"/>
    </source>
</evidence>
<evidence type="ECO:0000256" key="4">
    <source>
        <dbReference type="ARBA" id="ARBA00009789"/>
    </source>
</evidence>
<evidence type="ECO:0000256" key="6">
    <source>
        <dbReference type="ARBA" id="ARBA00022695"/>
    </source>
</evidence>
<feature type="compositionally biased region" description="Basic and acidic residues" evidence="13">
    <location>
        <begin position="261"/>
        <end position="271"/>
    </location>
</feature>
<dbReference type="GO" id="GO:0050518">
    <property type="term" value="F:2-C-methyl-D-erythritol 4-phosphate cytidylyltransferase activity"/>
    <property type="evidence" value="ECO:0007669"/>
    <property type="project" value="UniProtKB-UniRule"/>
</dbReference>
<dbReference type="CDD" id="cd00554">
    <property type="entry name" value="MECDP_synthase"/>
    <property type="match status" value="1"/>
</dbReference>
<dbReference type="FunFam" id="3.30.1330.50:FF:000003">
    <property type="entry name" value="2-C-methyl-D-erythritol 2,4-cyclodiphosphate synthase"/>
    <property type="match status" value="1"/>
</dbReference>
<reference evidence="15 16" key="1">
    <citation type="submission" date="2019-12" db="EMBL/GenBank/DDBJ databases">
        <title>Nesterenkonia muleiensis sp. nov., a novel actinobacterium isolated from sap of Populus euphratica.</title>
        <authorList>
            <person name="Wang R."/>
        </authorList>
    </citation>
    <scope>NUCLEOTIDE SEQUENCE [LARGE SCALE GENOMIC DNA]</scope>
    <source>
        <strain evidence="15 16">F10</strain>
    </source>
</reference>
<organism evidence="15 16">
    <name type="scientific">Nesterenkonia alkaliphila</name>
    <dbReference type="NCBI Taxonomy" id="1463631"/>
    <lineage>
        <taxon>Bacteria</taxon>
        <taxon>Bacillati</taxon>
        <taxon>Actinomycetota</taxon>
        <taxon>Actinomycetes</taxon>
        <taxon>Micrococcales</taxon>
        <taxon>Micrococcaceae</taxon>
        <taxon>Nesterenkonia</taxon>
    </lineage>
</organism>
<dbReference type="PANTHER" id="PTHR32125:SF4">
    <property type="entry name" value="2-C-METHYL-D-ERYTHRITOL 4-PHOSPHATE CYTIDYLYLTRANSFERASE, CHLOROPLASTIC"/>
    <property type="match status" value="1"/>
</dbReference>
<comment type="function">
    <text evidence="12">Catalyzes the formation of 4-diphosphocytidyl-2-C-methyl-D-erythritol from CTP and 2-C-methyl-D-erythritol 4-phosphate (MEP).</text>
</comment>
<comment type="pathway">
    <text evidence="11">Isoprenoid biosynthesis; isopentenyl diphosphate biosynthesis via DXP pathway; isopentenyl diphosphate from 1-deoxy-D-xylulose 5-phosphate: step 4/6.</text>
</comment>
<dbReference type="GO" id="GO:0046872">
    <property type="term" value="F:metal ion binding"/>
    <property type="evidence" value="ECO:0007669"/>
    <property type="project" value="UniProtKB-KW"/>
</dbReference>
<feature type="binding site" evidence="11">
    <location>
        <begin position="294"/>
        <end position="296"/>
    </location>
    <ligand>
        <name>4-CDP-2-C-methyl-D-erythritol 2-phosphate</name>
        <dbReference type="ChEBI" id="CHEBI:57919"/>
    </ligand>
</feature>
<dbReference type="EMBL" id="WRPM01000103">
    <property type="protein sequence ID" value="MVT27755.1"/>
    <property type="molecule type" value="Genomic_DNA"/>
</dbReference>
<name>A0A7K1UMP0_9MICC</name>
<dbReference type="InterPro" id="IPR018294">
    <property type="entry name" value="ISPD_synthase_CS"/>
</dbReference>
<dbReference type="GO" id="GO:0016114">
    <property type="term" value="P:terpenoid biosynthetic process"/>
    <property type="evidence" value="ECO:0007669"/>
    <property type="project" value="InterPro"/>
</dbReference>
<dbReference type="RefSeq" id="WP_157325998.1">
    <property type="nucleotide sequence ID" value="NZ_BMFX01000010.1"/>
</dbReference>
<feature type="binding site" evidence="11">
    <location>
        <begin position="423"/>
        <end position="426"/>
    </location>
    <ligand>
        <name>4-CDP-2-C-methyl-D-erythritol 2-phosphate</name>
        <dbReference type="ChEBI" id="CHEBI:57919"/>
    </ligand>
</feature>
<comment type="similarity">
    <text evidence="4 12">Belongs to the IspD/TarI cytidylyltransferase family. IspD subfamily.</text>
</comment>
<feature type="site" description="Transition state stabilizer" evidence="12">
    <location>
        <position position="28"/>
    </location>
</feature>
<comment type="catalytic activity">
    <reaction evidence="1 12">
        <text>2-C-methyl-D-erythritol 4-phosphate + CTP + H(+) = 4-CDP-2-C-methyl-D-erythritol + diphosphate</text>
        <dbReference type="Rhea" id="RHEA:13429"/>
        <dbReference type="ChEBI" id="CHEBI:15378"/>
        <dbReference type="ChEBI" id="CHEBI:33019"/>
        <dbReference type="ChEBI" id="CHEBI:37563"/>
        <dbReference type="ChEBI" id="CHEBI:57823"/>
        <dbReference type="ChEBI" id="CHEBI:58262"/>
        <dbReference type="EC" id="2.7.7.60"/>
    </reaction>
</comment>
<comment type="caution">
    <text evidence="11">Lacks conserved residue(s) required for the propagation of feature annotation.</text>
</comment>
<dbReference type="EC" id="2.7.7.60" evidence="12"/>
<dbReference type="Pfam" id="PF01128">
    <property type="entry name" value="IspD"/>
    <property type="match status" value="1"/>
</dbReference>
<sequence length="446" mass="46206">MTARPDDTAPFSAVHRALVIVAAGSGTRLGHGIPKAAVTLGVGSILEHACQAVTPELGFELIVLVLPEQSSHHEVLSAPATALAHRTGSQVVITSGGAARTDSVRAGSQAVQKHAELQGWDGPVHVLVHDAARALTPPEVFSRVLQALADGAEAVTPAVPVTDTIKQVQSEGSAERVERTLPRSALRAVQTPQGFTLQFLERAFAHIEQLPTERASQLTDEAMIAEDLNTEVRVVPGHPHALKITTETDLITARALLAEQAREPLSSERSETGTSGAEAAATPPGPPRVGIGQDIHAFALADEPTELWLAGLYWPGQQGLAGHSDADPVAHAACAALFSAAGMGDLGTHFGADTLGTHRAEMAGARGVVLLSQAARIVRDAGFRIGSIAVQLVGNRPKFAPRREEAQRVLSEAAGAPVSVAATTSDGLGFTGRGEGIAATATAVLY</sequence>
<dbReference type="InterPro" id="IPR001228">
    <property type="entry name" value="IspD"/>
</dbReference>
<keyword evidence="8 11" id="KW-0414">Isoprene biosynthesis</keyword>
<dbReference type="PROSITE" id="PS01295">
    <property type="entry name" value="ISPD"/>
    <property type="match status" value="1"/>
</dbReference>
<dbReference type="HAMAP" id="MF_00107">
    <property type="entry name" value="IspF"/>
    <property type="match status" value="1"/>
</dbReference>
<dbReference type="InterPro" id="IPR036571">
    <property type="entry name" value="MECDP_synthase_sf"/>
</dbReference>
<feature type="binding site" evidence="11">
    <location>
        <position position="433"/>
    </location>
    <ligand>
        <name>4-CDP-2-C-methyl-D-erythritol 2-phosphate</name>
        <dbReference type="ChEBI" id="CHEBI:57919"/>
    </ligand>
</feature>
<feature type="site" description="Positions MEP for the nucleophilic attack" evidence="12">
    <location>
        <position position="243"/>
    </location>
</feature>
<feature type="binding site" evidence="11">
    <location>
        <position position="294"/>
    </location>
    <ligand>
        <name>a divalent metal cation</name>
        <dbReference type="ChEBI" id="CHEBI:60240"/>
    </ligand>
</feature>
<proteinExistence type="inferred from homology"/>
<feature type="region of interest" description="Disordered" evidence="13">
    <location>
        <begin position="261"/>
        <end position="287"/>
    </location>
</feature>
<evidence type="ECO:0000256" key="13">
    <source>
        <dbReference type="SAM" id="MobiDB-lite"/>
    </source>
</evidence>
<feature type="site" description="Transition state stabilizer" evidence="12">
    <location>
        <position position="35"/>
    </location>
</feature>
<feature type="binding site" evidence="11">
    <location>
        <position position="296"/>
    </location>
    <ligand>
        <name>a divalent metal cation</name>
        <dbReference type="ChEBI" id="CHEBI:60240"/>
    </ligand>
</feature>
<dbReference type="GO" id="GO:0008685">
    <property type="term" value="F:2-C-methyl-D-erythritol 2,4-cyclodiphosphate synthase activity"/>
    <property type="evidence" value="ECO:0007669"/>
    <property type="project" value="UniProtKB-UniRule"/>
</dbReference>
<dbReference type="Gene3D" id="3.30.1330.50">
    <property type="entry name" value="2-C-methyl-D-erythritol 2,4-cyclodiphosphate synthase"/>
    <property type="match status" value="1"/>
</dbReference>
<dbReference type="OrthoDB" id="9802561at2"/>
<keyword evidence="9 11" id="KW-0456">Lyase</keyword>
<evidence type="ECO:0000256" key="8">
    <source>
        <dbReference type="ARBA" id="ARBA00023229"/>
    </source>
</evidence>
<feature type="binding site" evidence="11">
    <location>
        <position position="430"/>
    </location>
    <ligand>
        <name>4-CDP-2-C-methyl-D-erythritol 2-phosphate</name>
        <dbReference type="ChEBI" id="CHEBI:57919"/>
    </ligand>
</feature>
<evidence type="ECO:0000313" key="15">
    <source>
        <dbReference type="EMBL" id="MVT27755.1"/>
    </source>
</evidence>
<evidence type="ECO:0000256" key="7">
    <source>
        <dbReference type="ARBA" id="ARBA00022723"/>
    </source>
</evidence>
<dbReference type="HAMAP" id="MF_00108">
    <property type="entry name" value="IspD"/>
    <property type="match status" value="1"/>
</dbReference>
<feature type="domain" description="2-C-methyl-D-erythritol 2,4-cyclodiphosphate synthase" evidence="14">
    <location>
        <begin position="288"/>
        <end position="445"/>
    </location>
</feature>
<comment type="similarity">
    <text evidence="3 11">Belongs to the IspF family.</text>
</comment>
<dbReference type="InterPro" id="IPR003526">
    <property type="entry name" value="MECDP_synthase"/>
</dbReference>
<evidence type="ECO:0000256" key="1">
    <source>
        <dbReference type="ARBA" id="ARBA00001282"/>
    </source>
</evidence>
<keyword evidence="10" id="KW-0511">Multifunctional enzyme</keyword>
<keyword evidence="5 12" id="KW-0808">Transferase</keyword>
<dbReference type="InterPro" id="IPR050088">
    <property type="entry name" value="IspD/TarI_cytidylyltransf_bact"/>
</dbReference>
<dbReference type="PANTHER" id="PTHR32125">
    <property type="entry name" value="2-C-METHYL-D-ERYTHRITOL 4-PHOSPHATE CYTIDYLYLTRANSFERASE, CHLOROPLASTIC"/>
    <property type="match status" value="1"/>
</dbReference>
<evidence type="ECO:0000256" key="10">
    <source>
        <dbReference type="ARBA" id="ARBA00023268"/>
    </source>
</evidence>
<dbReference type="AlphaFoldDB" id="A0A7K1UMP0"/>
<evidence type="ECO:0000256" key="11">
    <source>
        <dbReference type="HAMAP-Rule" id="MF_00107"/>
    </source>
</evidence>
<gene>
    <name evidence="11" type="primary">ispF</name>
    <name evidence="12" type="synonym">ispD</name>
    <name evidence="15" type="ORF">GNZ21_15570</name>
</gene>